<organism evidence="2 3">
    <name type="scientific">Halteria grandinella</name>
    <dbReference type="NCBI Taxonomy" id="5974"/>
    <lineage>
        <taxon>Eukaryota</taxon>
        <taxon>Sar</taxon>
        <taxon>Alveolata</taxon>
        <taxon>Ciliophora</taxon>
        <taxon>Intramacronucleata</taxon>
        <taxon>Spirotrichea</taxon>
        <taxon>Stichotrichia</taxon>
        <taxon>Sporadotrichida</taxon>
        <taxon>Halteriidae</taxon>
        <taxon>Halteria</taxon>
    </lineage>
</organism>
<protein>
    <submittedName>
        <fullName evidence="2">Uncharacterized protein</fullName>
    </submittedName>
</protein>
<dbReference type="AlphaFoldDB" id="A0A8J8NUU7"/>
<evidence type="ECO:0000256" key="1">
    <source>
        <dbReference type="SAM" id="MobiDB-lite"/>
    </source>
</evidence>
<gene>
    <name evidence="2" type="ORF">FGO68_gene5541</name>
</gene>
<comment type="caution">
    <text evidence="2">The sequence shown here is derived from an EMBL/GenBank/DDBJ whole genome shotgun (WGS) entry which is preliminary data.</text>
</comment>
<keyword evidence="3" id="KW-1185">Reference proteome</keyword>
<reference evidence="2" key="1">
    <citation type="submission" date="2019-06" db="EMBL/GenBank/DDBJ databases">
        <authorList>
            <person name="Zheng W."/>
        </authorList>
    </citation>
    <scope>NUCLEOTIDE SEQUENCE</scope>
    <source>
        <strain evidence="2">QDHG01</strain>
    </source>
</reference>
<feature type="region of interest" description="Disordered" evidence="1">
    <location>
        <begin position="91"/>
        <end position="112"/>
    </location>
</feature>
<feature type="compositionally biased region" description="Polar residues" evidence="1">
    <location>
        <begin position="17"/>
        <end position="30"/>
    </location>
</feature>
<evidence type="ECO:0000313" key="2">
    <source>
        <dbReference type="EMBL" id="TNV80695.1"/>
    </source>
</evidence>
<dbReference type="Proteomes" id="UP000785679">
    <property type="component" value="Unassembled WGS sequence"/>
</dbReference>
<dbReference type="EMBL" id="RRYP01007165">
    <property type="protein sequence ID" value="TNV80695.1"/>
    <property type="molecule type" value="Genomic_DNA"/>
</dbReference>
<accession>A0A8J8NUU7</accession>
<proteinExistence type="predicted"/>
<sequence length="584" mass="65614">MQFKEAQQLHFAMGPLSQGNTPKKLSSTNLARSRQLVKDIKQSPTMHHVDLNQTISIPDAMESMGSLRGSQSPDSQRKLTKSKLFRSYAGKNAMFRSKKQSQKQMAESGEGKVEMEQASKSFAQASFQKRQSVNRQGFMNKELLLSMSEGANNKGITSLNFKLIAVQPQIVNDVVVRQKPKNAPVVIKSDPKQQLISKLNHSPNKSHAELKDRYNYGVILDEQHKPTSQASFLHLTHTSMNPHYNHQSNIVTPLSLSQLSPPIISSPVKLQTLRSPEPTNDVKVGAQQLQQLFSNVLKSNVSKYEPHKQNMKDFLNQMIMKTKQRIPRRNIQDKQPNLGGQKKYQTQRDIGWNTPQVLSPIQQSHFGERSFSNYEPPMKPQKIAEEFNRNISITSKQTTRTQKAKVQSDFNRIGVQPTFSFIGTSGGGGFLAQKAIGFNNYTGILDPTQLMGKRKILLNRDRSPDNVASFSGETAIMIEGKSTMRPLRTRQKKSREASAQPSLDFTHNHLNDEVESVDTTTHKGKIIKVMLPKLNDKIETIHQDAAESLQNILPWSVSGANLTPIKSAGMKQVYKSNINNIKLQ</sequence>
<name>A0A8J8NUU7_HALGN</name>
<feature type="region of interest" description="Disordered" evidence="1">
    <location>
        <begin position="63"/>
        <end position="82"/>
    </location>
</feature>
<evidence type="ECO:0000313" key="3">
    <source>
        <dbReference type="Proteomes" id="UP000785679"/>
    </source>
</evidence>
<feature type="region of interest" description="Disordered" evidence="1">
    <location>
        <begin position="1"/>
        <end position="30"/>
    </location>
</feature>